<gene>
    <name evidence="1" type="ORF">CW354_17825</name>
</gene>
<dbReference type="Pfam" id="PF11848">
    <property type="entry name" value="DUF3368"/>
    <property type="match status" value="1"/>
</dbReference>
<protein>
    <recommendedName>
        <fullName evidence="3">PIN domain-containing protein</fullName>
    </recommendedName>
</protein>
<dbReference type="InterPro" id="IPR021799">
    <property type="entry name" value="PIN-like_prokaryotic"/>
</dbReference>
<keyword evidence="2" id="KW-1185">Reference proteome</keyword>
<dbReference type="EMBL" id="PJCH01000015">
    <property type="protein sequence ID" value="PQA86212.1"/>
    <property type="molecule type" value="Genomic_DNA"/>
</dbReference>
<evidence type="ECO:0000313" key="1">
    <source>
        <dbReference type="EMBL" id="PQA86212.1"/>
    </source>
</evidence>
<dbReference type="OrthoDB" id="7359859at2"/>
<organism evidence="1 2">
    <name type="scientific">Hyphococcus luteus</name>
    <dbReference type="NCBI Taxonomy" id="2058213"/>
    <lineage>
        <taxon>Bacteria</taxon>
        <taxon>Pseudomonadati</taxon>
        <taxon>Pseudomonadota</taxon>
        <taxon>Alphaproteobacteria</taxon>
        <taxon>Parvularculales</taxon>
        <taxon>Parvularculaceae</taxon>
        <taxon>Hyphococcus</taxon>
    </lineage>
</organism>
<proteinExistence type="predicted"/>
<dbReference type="RefSeq" id="WP_104831423.1">
    <property type="nucleotide sequence ID" value="NZ_PJCH01000015.1"/>
</dbReference>
<evidence type="ECO:0000313" key="2">
    <source>
        <dbReference type="Proteomes" id="UP000239504"/>
    </source>
</evidence>
<name>A0A2S7K126_9PROT</name>
<evidence type="ECO:0008006" key="3">
    <source>
        <dbReference type="Google" id="ProtNLM"/>
    </source>
</evidence>
<accession>A0A2S7K126</accession>
<reference evidence="1 2" key="1">
    <citation type="submission" date="2017-12" db="EMBL/GenBank/DDBJ databases">
        <authorList>
            <person name="Hurst M.R.H."/>
        </authorList>
    </citation>
    <scope>NUCLEOTIDE SEQUENCE [LARGE SCALE GENOMIC DNA]</scope>
    <source>
        <strain evidence="1 2">SY-3-19</strain>
    </source>
</reference>
<dbReference type="AlphaFoldDB" id="A0A2S7K126"/>
<dbReference type="Proteomes" id="UP000239504">
    <property type="component" value="Unassembled WGS sequence"/>
</dbReference>
<dbReference type="SUPFAM" id="SSF88723">
    <property type="entry name" value="PIN domain-like"/>
    <property type="match status" value="1"/>
</dbReference>
<comment type="caution">
    <text evidence="1">The sequence shown here is derived from an EMBL/GenBank/DDBJ whole genome shotgun (WGS) entry which is preliminary data.</text>
</comment>
<sequence>MAILVSDTSVLIDLERGSLLEALFQLPYQFAVPDLLYERELVGPFGETLKSLGLVVEELTPDEVSRATLVRRERATLSAPDTFAFALAEARTWALLTGDGELRNLATAEGVEFHGVLWLIDQFEAEATIAVEDLHAALTAISSHPRCRLPKAEIKKRLNRLAPGG</sequence>
<dbReference type="InterPro" id="IPR029060">
    <property type="entry name" value="PIN-like_dom_sf"/>
</dbReference>